<dbReference type="InterPro" id="IPR001503">
    <property type="entry name" value="Glyco_trans_10"/>
</dbReference>
<dbReference type="PANTHER" id="PTHR11929:SF220">
    <property type="entry name" value="FUCOSYLTRANSFERASE"/>
    <property type="match status" value="1"/>
</dbReference>
<comment type="similarity">
    <text evidence="1">Belongs to the glycosyltransferase 10 family.</text>
</comment>
<name>A0A6C0DBE4_9ZZZZ</name>
<feature type="domain" description="Fucosyltransferase C-terminal" evidence="4">
    <location>
        <begin position="182"/>
        <end position="240"/>
    </location>
</feature>
<keyword evidence="3" id="KW-0808">Transferase</keyword>
<dbReference type="SUPFAM" id="SSF53756">
    <property type="entry name" value="UDP-Glycosyltransferase/glycogen phosphorylase"/>
    <property type="match status" value="1"/>
</dbReference>
<dbReference type="Gene3D" id="3.40.50.11660">
    <property type="entry name" value="Glycosyl transferase family 10, C-terminal domain"/>
    <property type="match status" value="1"/>
</dbReference>
<protein>
    <recommendedName>
        <fullName evidence="4">Fucosyltransferase C-terminal domain-containing protein</fullName>
    </recommendedName>
</protein>
<dbReference type="InterPro" id="IPR038577">
    <property type="entry name" value="GT10-like_C_sf"/>
</dbReference>
<keyword evidence="2" id="KW-0328">Glycosyltransferase</keyword>
<dbReference type="GO" id="GO:0008417">
    <property type="term" value="F:fucosyltransferase activity"/>
    <property type="evidence" value="ECO:0007669"/>
    <property type="project" value="InterPro"/>
</dbReference>
<proteinExistence type="inferred from homology"/>
<organism evidence="5">
    <name type="scientific">viral metagenome</name>
    <dbReference type="NCBI Taxonomy" id="1070528"/>
    <lineage>
        <taxon>unclassified sequences</taxon>
        <taxon>metagenomes</taxon>
        <taxon>organismal metagenomes</taxon>
    </lineage>
</organism>
<evidence type="ECO:0000259" key="4">
    <source>
        <dbReference type="Pfam" id="PF00852"/>
    </source>
</evidence>
<evidence type="ECO:0000313" key="5">
    <source>
        <dbReference type="EMBL" id="QHT13733.1"/>
    </source>
</evidence>
<dbReference type="Pfam" id="PF00852">
    <property type="entry name" value="Glyco_transf_10"/>
    <property type="match status" value="1"/>
</dbReference>
<accession>A0A6C0DBE4</accession>
<dbReference type="EMBL" id="MN739576">
    <property type="protein sequence ID" value="QHT13733.1"/>
    <property type="molecule type" value="Genomic_DNA"/>
</dbReference>
<sequence length="304" mass="33914">MPFPFRFPTTPRAKNGENCISNMPEKVFFHGIWPDFFSSGEHVFWLNLLNNAGLSCQVASNPQEATVLCESHFGQSLCKAKSWKKRIFFSGESILNWPIPNVAGYNLVLSSKIAHPNTVPFPWYVQVQHPPFPIPSAVPPHCIAGVIGTITRHGGDTFRKEFTDALFASGLELRMGGAYANNIGYRVGGSWKSDELTDFYKQHKFVLALENSSEEYYITEKIINALKAGAVPIYYGSPRIAEFFNKNRIVIVTPETMSAAIAKIKFIASNDTIWSEMVKQPVEGPRYNTIMDEITAGAKARLQG</sequence>
<evidence type="ECO:0000256" key="2">
    <source>
        <dbReference type="ARBA" id="ARBA00022676"/>
    </source>
</evidence>
<dbReference type="PANTHER" id="PTHR11929">
    <property type="entry name" value="ALPHA- 1,3 -FUCOSYLTRANSFERASE"/>
    <property type="match status" value="1"/>
</dbReference>
<evidence type="ECO:0000256" key="3">
    <source>
        <dbReference type="ARBA" id="ARBA00022679"/>
    </source>
</evidence>
<reference evidence="5" key="1">
    <citation type="journal article" date="2020" name="Nature">
        <title>Giant virus diversity and host interactions through global metagenomics.</title>
        <authorList>
            <person name="Schulz F."/>
            <person name="Roux S."/>
            <person name="Paez-Espino D."/>
            <person name="Jungbluth S."/>
            <person name="Walsh D.A."/>
            <person name="Denef V.J."/>
            <person name="McMahon K.D."/>
            <person name="Konstantinidis K.T."/>
            <person name="Eloe-Fadrosh E.A."/>
            <person name="Kyrpides N.C."/>
            <person name="Woyke T."/>
        </authorList>
    </citation>
    <scope>NUCLEOTIDE SEQUENCE</scope>
    <source>
        <strain evidence="5">GVMAG-M-3300023174-132</strain>
    </source>
</reference>
<evidence type="ECO:0000256" key="1">
    <source>
        <dbReference type="ARBA" id="ARBA00008919"/>
    </source>
</evidence>
<dbReference type="GO" id="GO:0016020">
    <property type="term" value="C:membrane"/>
    <property type="evidence" value="ECO:0007669"/>
    <property type="project" value="InterPro"/>
</dbReference>
<dbReference type="AlphaFoldDB" id="A0A6C0DBE4"/>
<dbReference type="InterPro" id="IPR055270">
    <property type="entry name" value="Glyco_tran_10_C"/>
</dbReference>